<dbReference type="InterPro" id="IPR013795">
    <property type="entry name" value="DNA/RNA-bd_Alba"/>
</dbReference>
<evidence type="ECO:0000256" key="6">
    <source>
        <dbReference type="HAMAP-Rule" id="MF_01122"/>
    </source>
</evidence>
<dbReference type="GO" id="GO:0005737">
    <property type="term" value="C:cytoplasm"/>
    <property type="evidence" value="ECO:0007669"/>
    <property type="project" value="UniProtKB-SubCell"/>
</dbReference>
<evidence type="ECO:0000313" key="8">
    <source>
        <dbReference type="EMBL" id="HGB25387.1"/>
    </source>
</evidence>
<comment type="subcellular location">
    <subcellularLocation>
        <location evidence="6">Cytoplasm</location>
    </subcellularLocation>
    <subcellularLocation>
        <location evidence="6">Chromosome</location>
    </subcellularLocation>
</comment>
<evidence type="ECO:0000256" key="3">
    <source>
        <dbReference type="ARBA" id="ARBA00022490"/>
    </source>
</evidence>
<proteinExistence type="inferred from homology"/>
<dbReference type="InterPro" id="IPR036882">
    <property type="entry name" value="Alba-like_dom_sf"/>
</dbReference>
<accession>A0A7C3WVU6</accession>
<keyword evidence="5 6" id="KW-0238">DNA-binding</keyword>
<protein>
    <recommendedName>
        <fullName evidence="6">DNA/RNA-binding protein Alba</fullName>
    </recommendedName>
</protein>
<dbReference type="GO" id="GO:0030261">
    <property type="term" value="P:chromosome condensation"/>
    <property type="evidence" value="ECO:0007669"/>
    <property type="project" value="UniProtKB-KW"/>
</dbReference>
<evidence type="ECO:0000259" key="7">
    <source>
        <dbReference type="Pfam" id="PF01918"/>
    </source>
</evidence>
<sequence>MAAEAGVVFVGNKPVSSYVLAAVTQFSSGSRKVILKARGRAISRAVDAAELVRRFLGEKVKYGNITIGSERVGEPGKERQVSTIEIELVKVD</sequence>
<dbReference type="NCBIfam" id="TIGR00285">
    <property type="entry name" value="DNA-binding protein Alba"/>
    <property type="match status" value="1"/>
</dbReference>
<dbReference type="SUPFAM" id="SSF82704">
    <property type="entry name" value="AlbA-like"/>
    <property type="match status" value="1"/>
</dbReference>
<dbReference type="Pfam" id="PF01918">
    <property type="entry name" value="Alba"/>
    <property type="match status" value="1"/>
</dbReference>
<dbReference type="GO" id="GO:0003723">
    <property type="term" value="F:RNA binding"/>
    <property type="evidence" value="ECO:0007669"/>
    <property type="project" value="InterPro"/>
</dbReference>
<keyword evidence="2 6" id="KW-0158">Chromosome</keyword>
<dbReference type="GO" id="GO:0003690">
    <property type="term" value="F:double-stranded DNA binding"/>
    <property type="evidence" value="ECO:0007669"/>
    <property type="project" value="UniProtKB-UniRule"/>
</dbReference>
<gene>
    <name evidence="6 8" type="primary">albA</name>
    <name evidence="8" type="ORF">ENV88_05050</name>
</gene>
<evidence type="ECO:0000256" key="1">
    <source>
        <dbReference type="ARBA" id="ARBA00008018"/>
    </source>
</evidence>
<name>A0A7C3WVU6_THEPE</name>
<feature type="domain" description="DNA/RNA-binding protein Alba-like" evidence="7">
    <location>
        <begin position="7"/>
        <end position="69"/>
    </location>
</feature>
<keyword evidence="3 6" id="KW-0963">Cytoplasm</keyword>
<evidence type="ECO:0000256" key="2">
    <source>
        <dbReference type="ARBA" id="ARBA00022454"/>
    </source>
</evidence>
<evidence type="ECO:0000256" key="4">
    <source>
        <dbReference type="ARBA" id="ARBA00023067"/>
    </source>
</evidence>
<evidence type="ECO:0000256" key="5">
    <source>
        <dbReference type="ARBA" id="ARBA00023125"/>
    </source>
</evidence>
<comment type="function">
    <text evidence="6">Binds double-stranded DNA tightly but without sequence specificity. Involved in DNA compaction.</text>
</comment>
<comment type="similarity">
    <text evidence="1 6">Belongs to the histone-like Alba family.</text>
</comment>
<dbReference type="Gene3D" id="3.30.110.20">
    <property type="entry name" value="Alba-like domain"/>
    <property type="match status" value="1"/>
</dbReference>
<comment type="caution">
    <text evidence="6">Lacks conserved residue(s) required for the propagation of feature annotation.</text>
</comment>
<dbReference type="HAMAP" id="MF_01122">
    <property type="entry name" value="AlbA"/>
    <property type="match status" value="1"/>
</dbReference>
<dbReference type="PIRSF" id="PIRSF028732">
    <property type="entry name" value="Alba"/>
    <property type="match status" value="1"/>
</dbReference>
<organism evidence="8">
    <name type="scientific">Thermofilum pendens</name>
    <dbReference type="NCBI Taxonomy" id="2269"/>
    <lineage>
        <taxon>Archaea</taxon>
        <taxon>Thermoproteota</taxon>
        <taxon>Thermoprotei</taxon>
        <taxon>Thermofilales</taxon>
        <taxon>Thermofilaceae</taxon>
        <taxon>Thermofilum</taxon>
    </lineage>
</organism>
<reference evidence="8" key="1">
    <citation type="journal article" date="2020" name="mSystems">
        <title>Genome- and Community-Level Interaction Insights into Carbon Utilization and Element Cycling Functions of Hydrothermarchaeota in Hydrothermal Sediment.</title>
        <authorList>
            <person name="Zhou Z."/>
            <person name="Liu Y."/>
            <person name="Xu W."/>
            <person name="Pan J."/>
            <person name="Luo Z.H."/>
            <person name="Li M."/>
        </authorList>
    </citation>
    <scope>NUCLEOTIDE SEQUENCE [LARGE SCALE GENOMIC DNA]</scope>
    <source>
        <strain evidence="8">SpSt-8</strain>
    </source>
</reference>
<comment type="caution">
    <text evidence="8">The sequence shown here is derived from an EMBL/GenBank/DDBJ whole genome shotgun (WGS) entry which is preliminary data.</text>
</comment>
<keyword evidence="4 6" id="KW-0226">DNA condensation</keyword>
<dbReference type="InterPro" id="IPR002775">
    <property type="entry name" value="DNA/RNA-bd_Alba-like"/>
</dbReference>
<dbReference type="EMBL" id="DTIB01000091">
    <property type="protein sequence ID" value="HGB25387.1"/>
    <property type="molecule type" value="Genomic_DNA"/>
</dbReference>
<dbReference type="GO" id="GO:0005694">
    <property type="term" value="C:chromosome"/>
    <property type="evidence" value="ECO:0007669"/>
    <property type="project" value="UniProtKB-SubCell"/>
</dbReference>
<dbReference type="AlphaFoldDB" id="A0A7C3WVU6"/>
<dbReference type="NCBIfam" id="NF003088">
    <property type="entry name" value="PRK04015.1"/>
    <property type="match status" value="1"/>
</dbReference>